<dbReference type="PROSITE" id="PS00455">
    <property type="entry name" value="AMP_BINDING"/>
    <property type="match status" value="1"/>
</dbReference>
<name>A0ABU1U2R3_9BACL</name>
<dbReference type="InterPro" id="IPR050237">
    <property type="entry name" value="ATP-dep_AMP-bd_enzyme"/>
</dbReference>
<dbReference type="InterPro" id="IPR045851">
    <property type="entry name" value="AMP-bd_C_sf"/>
</dbReference>
<feature type="transmembrane region" description="Helical" evidence="1">
    <location>
        <begin position="252"/>
        <end position="273"/>
    </location>
</feature>
<reference evidence="4 5" key="1">
    <citation type="submission" date="2023-07" db="EMBL/GenBank/DDBJ databases">
        <title>Sorghum-associated microbial communities from plants grown in Nebraska, USA.</title>
        <authorList>
            <person name="Schachtman D."/>
        </authorList>
    </citation>
    <scope>NUCLEOTIDE SEQUENCE [LARGE SCALE GENOMIC DNA]</scope>
    <source>
        <strain evidence="4 5">BE211</strain>
    </source>
</reference>
<dbReference type="InterPro" id="IPR020845">
    <property type="entry name" value="AMP-binding_CS"/>
</dbReference>
<dbReference type="Proteomes" id="UP001258181">
    <property type="component" value="Unassembled WGS sequence"/>
</dbReference>
<dbReference type="CDD" id="cd05936">
    <property type="entry name" value="FC-FACS_FadD_like"/>
    <property type="match status" value="1"/>
</dbReference>
<evidence type="ECO:0000259" key="2">
    <source>
        <dbReference type="Pfam" id="PF00501"/>
    </source>
</evidence>
<keyword evidence="5" id="KW-1185">Reference proteome</keyword>
<organism evidence="4 5">
    <name type="scientific">Fictibacillus barbaricus</name>
    <dbReference type="NCBI Taxonomy" id="182136"/>
    <lineage>
        <taxon>Bacteria</taxon>
        <taxon>Bacillati</taxon>
        <taxon>Bacillota</taxon>
        <taxon>Bacilli</taxon>
        <taxon>Bacillales</taxon>
        <taxon>Fictibacillaceae</taxon>
        <taxon>Fictibacillus</taxon>
    </lineage>
</organism>
<dbReference type="EC" id="6.2.1.3" evidence="4"/>
<keyword evidence="1" id="KW-0812">Transmembrane</keyword>
<dbReference type="InterPro" id="IPR000873">
    <property type="entry name" value="AMP-dep_synth/lig_dom"/>
</dbReference>
<evidence type="ECO:0000313" key="4">
    <source>
        <dbReference type="EMBL" id="MDR7073715.1"/>
    </source>
</evidence>
<dbReference type="Pfam" id="PF00501">
    <property type="entry name" value="AMP-binding"/>
    <property type="match status" value="1"/>
</dbReference>
<feature type="domain" description="AMP-dependent synthetase/ligase" evidence="2">
    <location>
        <begin position="28"/>
        <end position="418"/>
    </location>
</feature>
<evidence type="ECO:0000259" key="3">
    <source>
        <dbReference type="Pfam" id="PF13193"/>
    </source>
</evidence>
<dbReference type="EMBL" id="JAVDWA010000004">
    <property type="protein sequence ID" value="MDR7073715.1"/>
    <property type="molecule type" value="Genomic_DNA"/>
</dbReference>
<comment type="caution">
    <text evidence="4">The sequence shown here is derived from an EMBL/GenBank/DDBJ whole genome shotgun (WGS) entry which is preliminary data.</text>
</comment>
<evidence type="ECO:0000313" key="5">
    <source>
        <dbReference type="Proteomes" id="UP001258181"/>
    </source>
</evidence>
<protein>
    <submittedName>
        <fullName evidence="4">Long-chain acyl-CoA synthetase</fullName>
        <ecNumber evidence="4">6.2.1.3</ecNumber>
    </submittedName>
</protein>
<dbReference type="Pfam" id="PF13193">
    <property type="entry name" value="AMP-binding_C"/>
    <property type="match status" value="1"/>
</dbReference>
<sequence length="561" mass="62849">MERRWLNSYPDEIPGHLDYDSKPLFAYLEEAAVEKKNNIAVHFLGKKLTFGELYDSSLRFADALLKMGVKKGDRVAIMLPNCPQGVIAYYGTLLLGGIVVQTNPLYTERELHHQLADSGAKVIVGLDLLFGRISAVRGETALEHVIMTSVKDYLPFPKNLLYPFVQKKQNPKVVVDITYNHEVHSFTELLKQASPNNPNVDVDPVEDLALLQYTGGTTGPAKGVMLTHQNLVVNALQCNAWMYKNRDGKEKILGALPFFHVYGMTCVMNLGIITKAEMIILPRFEPKQVLKTIHKERPTLFPGAPTMYIALLNDPDLKKYDLSSIQACISGSAALPSEVQQKFQAIISGTLVEGYGLTEASPVTHANLIYGEQIKGSIGMPWPNTEAGIISQETGEWAEPGEVGELAVRGPQVMKGYWNQPDETAAVFRDDWLITGDVGYMDERGYFFIVDRKKDLIIAGGFNIYPREVEEVLYEHEKVKEAVVVGVPDPYRGETVKAFIVLKEGAECSEEELNKYCREHLASFKVPRLYEFRDDLPKTIVGKILRRVLLEEEKQKAEQNA</sequence>
<keyword evidence="4" id="KW-0436">Ligase</keyword>
<proteinExistence type="predicted"/>
<keyword evidence="1" id="KW-1133">Transmembrane helix</keyword>
<dbReference type="GO" id="GO:0004467">
    <property type="term" value="F:long-chain fatty acid-CoA ligase activity"/>
    <property type="evidence" value="ECO:0007669"/>
    <property type="project" value="UniProtKB-EC"/>
</dbReference>
<keyword evidence="1" id="KW-0472">Membrane</keyword>
<dbReference type="InterPro" id="IPR025110">
    <property type="entry name" value="AMP-bd_C"/>
</dbReference>
<dbReference type="Gene3D" id="3.40.50.980">
    <property type="match status" value="2"/>
</dbReference>
<dbReference type="Gene3D" id="2.30.38.10">
    <property type="entry name" value="Luciferase, Domain 3"/>
    <property type="match status" value="1"/>
</dbReference>
<dbReference type="PANTHER" id="PTHR43767">
    <property type="entry name" value="LONG-CHAIN-FATTY-ACID--COA LIGASE"/>
    <property type="match status" value="1"/>
</dbReference>
<feature type="domain" description="AMP-binding enzyme C-terminal" evidence="3">
    <location>
        <begin position="468"/>
        <end position="543"/>
    </location>
</feature>
<evidence type="ECO:0000256" key="1">
    <source>
        <dbReference type="SAM" id="Phobius"/>
    </source>
</evidence>
<dbReference type="SUPFAM" id="SSF56801">
    <property type="entry name" value="Acetyl-CoA synthetase-like"/>
    <property type="match status" value="1"/>
</dbReference>
<dbReference type="PANTHER" id="PTHR43767:SF9">
    <property type="entry name" value="LONG-CHAIN-FATTY-ACID--COA LIGASE"/>
    <property type="match status" value="1"/>
</dbReference>
<dbReference type="Gene3D" id="3.30.300.30">
    <property type="match status" value="1"/>
</dbReference>
<gene>
    <name evidence="4" type="ORF">J2X07_002702</name>
</gene>
<accession>A0ABU1U2R3</accession>